<dbReference type="SUPFAM" id="SSF54211">
    <property type="entry name" value="Ribosomal protein S5 domain 2-like"/>
    <property type="match status" value="1"/>
</dbReference>
<evidence type="ECO:0000256" key="4">
    <source>
        <dbReference type="RuleBase" id="RU003815"/>
    </source>
</evidence>
<organism evidence="6 7">
    <name type="scientific">Colletotrichum salicis</name>
    <dbReference type="NCBI Taxonomy" id="1209931"/>
    <lineage>
        <taxon>Eukaryota</taxon>
        <taxon>Fungi</taxon>
        <taxon>Dikarya</taxon>
        <taxon>Ascomycota</taxon>
        <taxon>Pezizomycotina</taxon>
        <taxon>Sordariomycetes</taxon>
        <taxon>Hypocreomycetidae</taxon>
        <taxon>Glomerellales</taxon>
        <taxon>Glomerellaceae</taxon>
        <taxon>Colletotrichum</taxon>
        <taxon>Colletotrichum acutatum species complex</taxon>
    </lineage>
</organism>
<proteinExistence type="inferred from homology"/>
<dbReference type="InterPro" id="IPR020574">
    <property type="entry name" value="Ribosomal_uS9_CS"/>
</dbReference>
<dbReference type="Proteomes" id="UP000070121">
    <property type="component" value="Unassembled WGS sequence"/>
</dbReference>
<keyword evidence="2 4" id="KW-0689">Ribosomal protein</keyword>
<dbReference type="GO" id="GO:0006412">
    <property type="term" value="P:translation"/>
    <property type="evidence" value="ECO:0007669"/>
    <property type="project" value="InterPro"/>
</dbReference>
<dbReference type="PROSITE" id="PS00360">
    <property type="entry name" value="RIBOSOMAL_S9"/>
    <property type="match status" value="1"/>
</dbReference>
<dbReference type="GO" id="GO:0003735">
    <property type="term" value="F:structural constituent of ribosome"/>
    <property type="evidence" value="ECO:0007669"/>
    <property type="project" value="InterPro"/>
</dbReference>
<gene>
    <name evidence="6" type="ORF">CSAL01_00218</name>
</gene>
<keyword evidence="7" id="KW-1185">Reference proteome</keyword>
<dbReference type="InterPro" id="IPR020568">
    <property type="entry name" value="Ribosomal_Su5_D2-typ_SF"/>
</dbReference>
<dbReference type="OrthoDB" id="10254627at2759"/>
<comment type="similarity">
    <text evidence="1 4">Belongs to the universal ribosomal protein uS9 family.</text>
</comment>
<dbReference type="Gene3D" id="3.30.230.10">
    <property type="match status" value="1"/>
</dbReference>
<evidence type="ECO:0000256" key="3">
    <source>
        <dbReference type="ARBA" id="ARBA00023274"/>
    </source>
</evidence>
<accession>A0A135RMB8</accession>
<sequence length="333" mass="37553">MSNLRHGLQQTLCLRQLAKGQSMKAQWQRSSLQSSSKSMSTTTEPQPEQNEPKIDSNLVLPPEKPFSGVTKARPLPMSPSYFSREPRFNDAYIQLSTLVQRYQHLPLAPPELVPRQIWRNLKGYRQATGEPVKAMPFSQVLSMVKRLHQIHPGLMPSEVREALQEFKRDIDPYKNTAKVVPLDRFGRALGVGRRKTSSARAWVVEGTGEMLVNGKPLNEAFGRVHDRESAIWALRSTSRTDKYNVWALVEGGGVTGQAEALTLAIAKAVLVHEPALKPILRKGKSTPPFERDFRPVADKYDSTAGCITRDPRQVERKKHGHVKARKMPAWVKR</sequence>
<dbReference type="STRING" id="1209931.A0A135RMB8"/>
<evidence type="ECO:0000256" key="2">
    <source>
        <dbReference type="ARBA" id="ARBA00022980"/>
    </source>
</evidence>
<evidence type="ECO:0000256" key="5">
    <source>
        <dbReference type="SAM" id="MobiDB-lite"/>
    </source>
</evidence>
<name>A0A135RMB8_9PEZI</name>
<dbReference type="Pfam" id="PF00380">
    <property type="entry name" value="Ribosomal_S9"/>
    <property type="match status" value="1"/>
</dbReference>
<feature type="compositionally biased region" description="Low complexity" evidence="5">
    <location>
        <begin position="30"/>
        <end position="43"/>
    </location>
</feature>
<reference evidence="6 7" key="1">
    <citation type="submission" date="2014-02" db="EMBL/GenBank/DDBJ databases">
        <title>The genome sequence of Colletotrichum salicis CBS 607.94.</title>
        <authorList>
            <person name="Baroncelli R."/>
            <person name="Thon M.R."/>
        </authorList>
    </citation>
    <scope>NUCLEOTIDE SEQUENCE [LARGE SCALE GENOMIC DNA]</scope>
    <source>
        <strain evidence="6 7">CBS 607.94</strain>
    </source>
</reference>
<evidence type="ECO:0000313" key="7">
    <source>
        <dbReference type="Proteomes" id="UP000070121"/>
    </source>
</evidence>
<protein>
    <submittedName>
        <fullName evidence="6">Ribosomal protein S9/S16</fullName>
    </submittedName>
</protein>
<dbReference type="InterPro" id="IPR014721">
    <property type="entry name" value="Ribsml_uS5_D2-typ_fold_subgr"/>
</dbReference>
<dbReference type="InterPro" id="IPR000754">
    <property type="entry name" value="Ribosomal_uS9"/>
</dbReference>
<keyword evidence="3 4" id="KW-0687">Ribonucleoprotein</keyword>
<dbReference type="EMBL" id="JFFI01002775">
    <property type="protein sequence ID" value="KXH24882.1"/>
    <property type="molecule type" value="Genomic_DNA"/>
</dbReference>
<feature type="region of interest" description="Disordered" evidence="5">
    <location>
        <begin position="24"/>
        <end position="61"/>
    </location>
</feature>
<dbReference type="PANTHER" id="PTHR21569:SF1">
    <property type="entry name" value="SMALL RIBOSOMAL SUBUNIT PROTEIN US9M"/>
    <property type="match status" value="1"/>
</dbReference>
<dbReference type="GO" id="GO:0005763">
    <property type="term" value="C:mitochondrial small ribosomal subunit"/>
    <property type="evidence" value="ECO:0007669"/>
    <property type="project" value="TreeGrafter"/>
</dbReference>
<dbReference type="GO" id="GO:0003723">
    <property type="term" value="F:RNA binding"/>
    <property type="evidence" value="ECO:0007669"/>
    <property type="project" value="TreeGrafter"/>
</dbReference>
<dbReference type="AlphaFoldDB" id="A0A135RMB8"/>
<evidence type="ECO:0000256" key="1">
    <source>
        <dbReference type="ARBA" id="ARBA00005251"/>
    </source>
</evidence>
<comment type="caution">
    <text evidence="6">The sequence shown here is derived from an EMBL/GenBank/DDBJ whole genome shotgun (WGS) entry which is preliminary data.</text>
</comment>
<dbReference type="PANTHER" id="PTHR21569">
    <property type="entry name" value="RIBOSOMAL PROTEIN S9"/>
    <property type="match status" value="1"/>
</dbReference>
<evidence type="ECO:0000313" key="6">
    <source>
        <dbReference type="EMBL" id="KXH24882.1"/>
    </source>
</evidence>